<dbReference type="InterPro" id="IPR007632">
    <property type="entry name" value="Anoctamin"/>
</dbReference>
<dbReference type="PaxDb" id="30732-ENSOMEP00000019984"/>
<evidence type="ECO:0000313" key="8">
    <source>
        <dbReference type="Ensembl" id="ENSOMEP00000019984.1"/>
    </source>
</evidence>
<evidence type="ECO:0000256" key="5">
    <source>
        <dbReference type="ARBA" id="ARBA00023136"/>
    </source>
</evidence>
<dbReference type="PANTHER" id="PTHR12308">
    <property type="entry name" value="ANOCTAMIN"/>
    <property type="match status" value="1"/>
</dbReference>
<feature type="transmembrane region" description="Helical" evidence="6">
    <location>
        <begin position="30"/>
        <end position="48"/>
    </location>
</feature>
<evidence type="ECO:0000256" key="6">
    <source>
        <dbReference type="RuleBase" id="RU280814"/>
    </source>
</evidence>
<evidence type="ECO:0000256" key="1">
    <source>
        <dbReference type="ARBA" id="ARBA00004141"/>
    </source>
</evidence>
<dbReference type="GO" id="GO:0005886">
    <property type="term" value="C:plasma membrane"/>
    <property type="evidence" value="ECO:0007669"/>
    <property type="project" value="TreeGrafter"/>
</dbReference>
<sequence length="370" mass="41251">MGFQPLCSWSFGIENGRSTFPDGSFTVKMFTFQFFTLFSSLFYVAFFLGRTASCLLVLCVSQCHPSGCLTDLFIQMAIIMMLKQVINNIVECGHCYRSACRDENGLIEPCEVCKIAEWLRNYQLADSDSFSLFNEFLEMVIQFSFTTIFVAAFPLAPLLALINNIFEIRLDAIKMVRLERRLVPKKTNSIGVWKMVLEAIGVLAVIANGLVIGITSDFIPRLIYRYGYGPCARGETGVQPSVPNEFLHCGINEVLSCVCSFRDFRSEEDHSLTTHFWLVLAARFAFVILFEVCVGQNVGKSLQEVFNVVLCAACGAGVQVRGSLVRSQPFPEREERAAGKQAEAAAGRARVSLSRNSRVYCPAVLVHLIN</sequence>
<protein>
    <recommendedName>
        <fullName evidence="6">Anoctamin</fullName>
    </recommendedName>
</protein>
<evidence type="ECO:0000313" key="9">
    <source>
        <dbReference type="Proteomes" id="UP000261560"/>
    </source>
</evidence>
<dbReference type="STRING" id="30732.ENSOMEP00000019984"/>
<keyword evidence="3 6" id="KW-0812">Transmembrane</keyword>
<evidence type="ECO:0000256" key="2">
    <source>
        <dbReference type="ARBA" id="ARBA00009671"/>
    </source>
</evidence>
<dbReference type="AlphaFoldDB" id="A0A3B3CSA2"/>
<feature type="transmembrane region" description="Helical" evidence="6">
    <location>
        <begin position="187"/>
        <end position="214"/>
    </location>
</feature>
<accession>A0A3B3CSA2</accession>
<comment type="caution">
    <text evidence="6">Lacks conserved residue(s) required for the propagation of feature annotation.</text>
</comment>
<proteinExistence type="inferred from homology"/>
<evidence type="ECO:0000259" key="7">
    <source>
        <dbReference type="Pfam" id="PF04547"/>
    </source>
</evidence>
<keyword evidence="5 6" id="KW-0472">Membrane</keyword>
<reference evidence="8" key="1">
    <citation type="submission" date="2025-08" db="UniProtKB">
        <authorList>
            <consortium name="Ensembl"/>
        </authorList>
    </citation>
    <scope>IDENTIFICATION</scope>
</reference>
<dbReference type="GeneTree" id="ENSGT00940000158300"/>
<organism evidence="8 9">
    <name type="scientific">Oryzias melastigma</name>
    <name type="common">Marine medaka</name>
    <dbReference type="NCBI Taxonomy" id="30732"/>
    <lineage>
        <taxon>Eukaryota</taxon>
        <taxon>Metazoa</taxon>
        <taxon>Chordata</taxon>
        <taxon>Craniata</taxon>
        <taxon>Vertebrata</taxon>
        <taxon>Euteleostomi</taxon>
        <taxon>Actinopterygii</taxon>
        <taxon>Neopterygii</taxon>
        <taxon>Teleostei</taxon>
        <taxon>Neoteleostei</taxon>
        <taxon>Acanthomorphata</taxon>
        <taxon>Ovalentaria</taxon>
        <taxon>Atherinomorphae</taxon>
        <taxon>Beloniformes</taxon>
        <taxon>Adrianichthyidae</taxon>
        <taxon>Oryziinae</taxon>
        <taxon>Oryzias</taxon>
    </lineage>
</organism>
<dbReference type="Proteomes" id="UP000261560">
    <property type="component" value="Unplaced"/>
</dbReference>
<keyword evidence="4 6" id="KW-1133">Transmembrane helix</keyword>
<feature type="transmembrane region" description="Helical" evidence="6">
    <location>
        <begin position="139"/>
        <end position="166"/>
    </location>
</feature>
<dbReference type="PANTHER" id="PTHR12308:SF37">
    <property type="entry name" value="ANOCTAMIN-9"/>
    <property type="match status" value="1"/>
</dbReference>
<evidence type="ECO:0000256" key="4">
    <source>
        <dbReference type="ARBA" id="ARBA00022989"/>
    </source>
</evidence>
<keyword evidence="9" id="KW-1185">Reference proteome</keyword>
<comment type="subcellular location">
    <subcellularLocation>
        <location evidence="1 6">Membrane</location>
        <topology evidence="1 6">Multi-pass membrane protein</topology>
    </subcellularLocation>
</comment>
<feature type="transmembrane region" description="Helical" evidence="6">
    <location>
        <begin position="55"/>
        <end position="78"/>
    </location>
</feature>
<evidence type="ECO:0000256" key="3">
    <source>
        <dbReference type="ARBA" id="ARBA00022692"/>
    </source>
</evidence>
<dbReference type="GO" id="GO:0005254">
    <property type="term" value="F:chloride channel activity"/>
    <property type="evidence" value="ECO:0007669"/>
    <property type="project" value="TreeGrafter"/>
</dbReference>
<name>A0A3B3CSA2_ORYME</name>
<dbReference type="Pfam" id="PF04547">
    <property type="entry name" value="Anoctamin"/>
    <property type="match status" value="1"/>
</dbReference>
<feature type="domain" description="Anoctamin transmembrane" evidence="7">
    <location>
        <begin position="22"/>
        <end position="293"/>
    </location>
</feature>
<dbReference type="InterPro" id="IPR049452">
    <property type="entry name" value="Anoctamin_TM"/>
</dbReference>
<reference evidence="8" key="2">
    <citation type="submission" date="2025-09" db="UniProtKB">
        <authorList>
            <consortium name="Ensembl"/>
        </authorList>
    </citation>
    <scope>IDENTIFICATION</scope>
</reference>
<comment type="similarity">
    <text evidence="2 6">Belongs to the anoctamin family.</text>
</comment>
<dbReference type="Ensembl" id="ENSOMET00000029349.1">
    <property type="protein sequence ID" value="ENSOMEP00000019984.1"/>
    <property type="gene ID" value="ENSOMEG00000021813.1"/>
</dbReference>